<dbReference type="InterPro" id="IPR051167">
    <property type="entry name" value="Prolyl_oligopep/macrocyclase"/>
</dbReference>
<dbReference type="PANTHER" id="PTHR42881">
    <property type="entry name" value="PROLYL ENDOPEPTIDASE"/>
    <property type="match status" value="1"/>
</dbReference>
<keyword evidence="5" id="KW-0378">Hydrolase</keyword>
<keyword evidence="4" id="KW-0645">Protease</keyword>
<sequence>MPLYPDAPRLDVVDDLHGRPVPDPYRWLESGEAGDDAPRAAWSAQQAELYDAEAATWTTTEHWRARVGALLKAGGVGPPAHRGDRAFFMRREPDGDMAVLWTIDPDGTERVLIDPMQLDPEGHTTLDAFQPSKEGHLLAYQLSVGGTEEPDLFVMDVATGEQLEGPIGRVRFSPIAWLPGAEAYYYVRRLDPSLVPENERPFHRRVYLHRLGADPGTDVEIFGADRTITNYYGVSVSIDGRWLQVSSQEGTEPRNDLWIADLTTSSLEAPELVPVQVDVDAQTGISFGRDGRFYVHTDRDAPMGRLAVVDPATPTAENWVDLLPEDPTAVLEDFAVLDGDDMPEPRLLATWSRHGVGEMTLHDLATGAKLDDVALPGIGTLGGIVERPDGGPVVWFVYTDYTTPSNVYTYDGRTGAVTLYASPPGHVDVPTVFSRQETFTSKDGTTVRMFVLSPSDGPDRPRPTLLSGYGGFGIAMQPAYSSTSLAWVEAGGVYAVACIRGGGDEGEEWHRDGMLANKQNVFDDFHAAQEHLIATGRTTPEQLAVIGGSNGGLLMGAVVTQRPDLARTVVCQAPLLDMVRYTTSQLGQSWTVEYGDPTVPEELDWLLSYSPYHNVPEGTDFPALLMMVFDNDSRTDPMHGRKFVAAVQHASKGDRPIVLRTEANVGHGARSVAKSVDEMAETLAFVAHWTGLEPGAG</sequence>
<evidence type="ECO:0000256" key="1">
    <source>
        <dbReference type="ARBA" id="ARBA00001070"/>
    </source>
</evidence>
<dbReference type="Pfam" id="PF02897">
    <property type="entry name" value="Peptidase_S9_N"/>
    <property type="match status" value="1"/>
</dbReference>
<feature type="domain" description="Peptidase S9A N-terminal" evidence="8">
    <location>
        <begin position="10"/>
        <end position="421"/>
    </location>
</feature>
<dbReference type="Gene3D" id="3.40.50.1820">
    <property type="entry name" value="alpha/beta hydrolase"/>
    <property type="match status" value="1"/>
</dbReference>
<dbReference type="Proteomes" id="UP001596138">
    <property type="component" value="Unassembled WGS sequence"/>
</dbReference>
<keyword evidence="10" id="KW-1185">Reference proteome</keyword>
<evidence type="ECO:0000256" key="4">
    <source>
        <dbReference type="ARBA" id="ARBA00022670"/>
    </source>
</evidence>
<dbReference type="PROSITE" id="PS00708">
    <property type="entry name" value="PRO_ENDOPEP_SER"/>
    <property type="match status" value="1"/>
</dbReference>
<protein>
    <recommendedName>
        <fullName evidence="3">prolyl oligopeptidase</fullName>
        <ecNumber evidence="3">3.4.21.26</ecNumber>
    </recommendedName>
</protein>
<comment type="caution">
    <text evidence="9">The sequence shown here is derived from an EMBL/GenBank/DDBJ whole genome shotgun (WGS) entry which is preliminary data.</text>
</comment>
<dbReference type="InterPro" id="IPR029058">
    <property type="entry name" value="AB_hydrolase_fold"/>
</dbReference>
<dbReference type="InterPro" id="IPR002471">
    <property type="entry name" value="Pept_S9_AS"/>
</dbReference>
<proteinExistence type="inferred from homology"/>
<reference evidence="10" key="1">
    <citation type="journal article" date="2019" name="Int. J. Syst. Evol. Microbiol.">
        <title>The Global Catalogue of Microorganisms (GCM) 10K type strain sequencing project: providing services to taxonomists for standard genome sequencing and annotation.</title>
        <authorList>
            <consortium name="The Broad Institute Genomics Platform"/>
            <consortium name="The Broad Institute Genome Sequencing Center for Infectious Disease"/>
            <person name="Wu L."/>
            <person name="Ma J."/>
        </authorList>
    </citation>
    <scope>NUCLEOTIDE SEQUENCE [LARGE SCALE GENOMIC DNA]</scope>
    <source>
        <strain evidence="10">CGMCC 4.7317</strain>
    </source>
</reference>
<evidence type="ECO:0000256" key="5">
    <source>
        <dbReference type="ARBA" id="ARBA00022801"/>
    </source>
</evidence>
<dbReference type="Gene3D" id="2.130.10.120">
    <property type="entry name" value="Prolyl oligopeptidase, N-terminal domain"/>
    <property type="match status" value="1"/>
</dbReference>
<dbReference type="PRINTS" id="PR00862">
    <property type="entry name" value="PROLIGOPTASE"/>
</dbReference>
<dbReference type="SUPFAM" id="SSF50993">
    <property type="entry name" value="Peptidase/esterase 'gauge' domain"/>
    <property type="match status" value="1"/>
</dbReference>
<evidence type="ECO:0000313" key="10">
    <source>
        <dbReference type="Proteomes" id="UP001596138"/>
    </source>
</evidence>
<name>A0ABW1T322_9ACTN</name>
<accession>A0ABW1T322</accession>
<evidence type="ECO:0000256" key="6">
    <source>
        <dbReference type="ARBA" id="ARBA00022825"/>
    </source>
</evidence>
<dbReference type="InterPro" id="IPR002470">
    <property type="entry name" value="Peptidase_S9A"/>
</dbReference>
<organism evidence="9 10">
    <name type="scientific">Longivirga aurantiaca</name>
    <dbReference type="NCBI Taxonomy" id="1837743"/>
    <lineage>
        <taxon>Bacteria</taxon>
        <taxon>Bacillati</taxon>
        <taxon>Actinomycetota</taxon>
        <taxon>Actinomycetes</taxon>
        <taxon>Sporichthyales</taxon>
        <taxon>Sporichthyaceae</taxon>
        <taxon>Longivirga</taxon>
    </lineage>
</organism>
<evidence type="ECO:0000259" key="7">
    <source>
        <dbReference type="Pfam" id="PF00326"/>
    </source>
</evidence>
<keyword evidence="6" id="KW-0720">Serine protease</keyword>
<gene>
    <name evidence="9" type="ORF">ACFQGU_14715</name>
</gene>
<evidence type="ECO:0000256" key="2">
    <source>
        <dbReference type="ARBA" id="ARBA00005228"/>
    </source>
</evidence>
<comment type="similarity">
    <text evidence="2">Belongs to the peptidase S9A family.</text>
</comment>
<dbReference type="Pfam" id="PF00326">
    <property type="entry name" value="Peptidase_S9"/>
    <property type="match status" value="1"/>
</dbReference>
<dbReference type="SUPFAM" id="SSF53474">
    <property type="entry name" value="alpha/beta-Hydrolases"/>
    <property type="match status" value="1"/>
</dbReference>
<evidence type="ECO:0000313" key="9">
    <source>
        <dbReference type="EMBL" id="MFC6239133.1"/>
    </source>
</evidence>
<evidence type="ECO:0000259" key="8">
    <source>
        <dbReference type="Pfam" id="PF02897"/>
    </source>
</evidence>
<comment type="catalytic activity">
    <reaction evidence="1">
        <text>Hydrolysis of Pro-|-Xaa &gt;&gt; Ala-|-Xaa in oligopeptides.</text>
        <dbReference type="EC" id="3.4.21.26"/>
    </reaction>
</comment>
<feature type="domain" description="Peptidase S9 prolyl oligopeptidase catalytic" evidence="7">
    <location>
        <begin position="483"/>
        <end position="691"/>
    </location>
</feature>
<evidence type="ECO:0000256" key="3">
    <source>
        <dbReference type="ARBA" id="ARBA00011897"/>
    </source>
</evidence>
<dbReference type="PANTHER" id="PTHR42881:SF2">
    <property type="entry name" value="PROLYL ENDOPEPTIDASE"/>
    <property type="match status" value="1"/>
</dbReference>
<dbReference type="EMBL" id="JBHSTI010000008">
    <property type="protein sequence ID" value="MFC6239133.1"/>
    <property type="molecule type" value="Genomic_DNA"/>
</dbReference>
<dbReference type="InterPro" id="IPR001375">
    <property type="entry name" value="Peptidase_S9_cat"/>
</dbReference>
<dbReference type="EC" id="3.4.21.26" evidence="3"/>
<dbReference type="RefSeq" id="WP_386767939.1">
    <property type="nucleotide sequence ID" value="NZ_JBHSTI010000008.1"/>
</dbReference>
<dbReference type="InterPro" id="IPR023302">
    <property type="entry name" value="Pept_S9A_N"/>
</dbReference>